<proteinExistence type="predicted"/>
<keyword evidence="2" id="KW-1185">Reference proteome</keyword>
<reference evidence="1 2" key="1">
    <citation type="submission" date="2022-03" db="EMBL/GenBank/DDBJ databases">
        <title>Pseudonocardia alaer sp. nov., a novel actinomycete isolated from reed forest soil.</title>
        <authorList>
            <person name="Wang L."/>
        </authorList>
    </citation>
    <scope>NUCLEOTIDE SEQUENCE [LARGE SCALE GENOMIC DNA]</scope>
    <source>
        <strain evidence="1 2">Y-16303</strain>
    </source>
</reference>
<organism evidence="1 2">
    <name type="scientific">Pseudonocardia alaniniphila</name>
    <dbReference type="NCBI Taxonomy" id="75291"/>
    <lineage>
        <taxon>Bacteria</taxon>
        <taxon>Bacillati</taxon>
        <taxon>Actinomycetota</taxon>
        <taxon>Actinomycetes</taxon>
        <taxon>Pseudonocardiales</taxon>
        <taxon>Pseudonocardiaceae</taxon>
        <taxon>Pseudonocardia</taxon>
    </lineage>
</organism>
<comment type="caution">
    <text evidence="1">The sequence shown here is derived from an EMBL/GenBank/DDBJ whole genome shotgun (WGS) entry which is preliminary data.</text>
</comment>
<evidence type="ECO:0000313" key="1">
    <source>
        <dbReference type="EMBL" id="MCH6166890.1"/>
    </source>
</evidence>
<gene>
    <name evidence="1" type="ORF">MMF94_14470</name>
</gene>
<dbReference type="EMBL" id="JAKXMK010000011">
    <property type="protein sequence ID" value="MCH6166890.1"/>
    <property type="molecule type" value="Genomic_DNA"/>
</dbReference>
<dbReference type="SUPFAM" id="SSF56801">
    <property type="entry name" value="Acetyl-CoA synthetase-like"/>
    <property type="match status" value="1"/>
</dbReference>
<protein>
    <submittedName>
        <fullName evidence="1">Uncharacterized protein</fullName>
    </submittedName>
</protein>
<evidence type="ECO:0000313" key="2">
    <source>
        <dbReference type="Proteomes" id="UP001299970"/>
    </source>
</evidence>
<dbReference type="Proteomes" id="UP001299970">
    <property type="component" value="Unassembled WGS sequence"/>
</dbReference>
<name>A0ABS9TED1_9PSEU</name>
<dbReference type="RefSeq" id="WP_241036917.1">
    <property type="nucleotide sequence ID" value="NZ_BAAAJF010000036.1"/>
</dbReference>
<accession>A0ABS9TED1</accession>
<sequence length="48" mass="5556">MIDHLQPSVAKWWLPDVVEFIDEGPETSVGKFSKMTRREKFADYQAAT</sequence>